<accession>A0ABV7DDY7</accession>
<comment type="caution">
    <text evidence="2">The sequence shown here is derived from an EMBL/GenBank/DDBJ whole genome shotgun (WGS) entry which is preliminary data.</text>
</comment>
<feature type="transmembrane region" description="Helical" evidence="1">
    <location>
        <begin position="155"/>
        <end position="176"/>
    </location>
</feature>
<dbReference type="RefSeq" id="WP_257314463.1">
    <property type="nucleotide sequence ID" value="NZ_JANFDG010000006.1"/>
</dbReference>
<evidence type="ECO:0000313" key="3">
    <source>
        <dbReference type="Proteomes" id="UP001595377"/>
    </source>
</evidence>
<keyword evidence="1" id="KW-1133">Transmembrane helix</keyword>
<dbReference type="Proteomes" id="UP001595377">
    <property type="component" value="Unassembled WGS sequence"/>
</dbReference>
<dbReference type="EMBL" id="JBHRSP010000012">
    <property type="protein sequence ID" value="MFC3072831.1"/>
    <property type="molecule type" value="Genomic_DNA"/>
</dbReference>
<evidence type="ECO:0000256" key="1">
    <source>
        <dbReference type="SAM" id="Phobius"/>
    </source>
</evidence>
<gene>
    <name evidence="2" type="ORF">ACFOHH_06950</name>
</gene>
<name>A0ABV7DDY7_9HYPH</name>
<protein>
    <submittedName>
        <fullName evidence="2">DUF1345 domain-containing protein</fullName>
    </submittedName>
</protein>
<feature type="transmembrane region" description="Helical" evidence="1">
    <location>
        <begin position="183"/>
        <end position="205"/>
    </location>
</feature>
<feature type="transmembrane region" description="Helical" evidence="1">
    <location>
        <begin position="103"/>
        <end position="125"/>
    </location>
</feature>
<organism evidence="2 3">
    <name type="scientific">Shinella pollutisoli</name>
    <dbReference type="NCBI Taxonomy" id="2250594"/>
    <lineage>
        <taxon>Bacteria</taxon>
        <taxon>Pseudomonadati</taxon>
        <taxon>Pseudomonadota</taxon>
        <taxon>Alphaproteobacteria</taxon>
        <taxon>Hyphomicrobiales</taxon>
        <taxon>Rhizobiaceae</taxon>
        <taxon>Shinella</taxon>
    </lineage>
</organism>
<evidence type="ECO:0000313" key="2">
    <source>
        <dbReference type="EMBL" id="MFC3072831.1"/>
    </source>
</evidence>
<dbReference type="InterPro" id="IPR009781">
    <property type="entry name" value="DUF1345"/>
</dbReference>
<keyword evidence="1" id="KW-0472">Membrane</keyword>
<feature type="transmembrane region" description="Helical" evidence="1">
    <location>
        <begin position="6"/>
        <end position="26"/>
    </location>
</feature>
<proteinExistence type="predicted"/>
<feature type="transmembrane region" description="Helical" evidence="1">
    <location>
        <begin position="70"/>
        <end position="91"/>
    </location>
</feature>
<dbReference type="Pfam" id="PF07077">
    <property type="entry name" value="DUF1345"/>
    <property type="match status" value="1"/>
</dbReference>
<reference evidence="3" key="1">
    <citation type="journal article" date="2019" name="Int. J. Syst. Evol. Microbiol.">
        <title>The Global Catalogue of Microorganisms (GCM) 10K type strain sequencing project: providing services to taxonomists for standard genome sequencing and annotation.</title>
        <authorList>
            <consortium name="The Broad Institute Genomics Platform"/>
            <consortium name="The Broad Institute Genome Sequencing Center for Infectious Disease"/>
            <person name="Wu L."/>
            <person name="Ma J."/>
        </authorList>
    </citation>
    <scope>NUCLEOTIDE SEQUENCE [LARGE SCALE GENOMIC DNA]</scope>
    <source>
        <strain evidence="3">KCTC 52677</strain>
    </source>
</reference>
<sequence>MTGRHMPFYAGIGAAGVALALVLGLAPNLAVEIPAVAFFLAYLVLTFRRLSSLTAERLERHAVDADEPVWIILAVTLAAVAVSVASLFSVLNAARAASLAELLLAFASVALGWLTIHLMAAMHYAHLYWRPSRAGSGTREGLDFPRTDRPSAWDFVYFAFVIGMTAQTSDVAITTTAMRRVNLLHAVVSFFFNTVLVAAAVNAAVSLAS</sequence>
<keyword evidence="1" id="KW-0812">Transmembrane</keyword>
<keyword evidence="3" id="KW-1185">Reference proteome</keyword>